<dbReference type="AlphaFoldDB" id="A0ABD1XN02"/>
<feature type="region of interest" description="Disordered" evidence="1">
    <location>
        <begin position="138"/>
        <end position="191"/>
    </location>
</feature>
<dbReference type="PANTHER" id="PTHR36987">
    <property type="entry name" value="NADH DEHYDROGENASE [UBIQUINONE] 1 BETA SUBCOMPLEX SUBUNIT 2-LIKE"/>
    <property type="match status" value="1"/>
</dbReference>
<dbReference type="EMBL" id="JBHFFA010000008">
    <property type="protein sequence ID" value="KAL2610287.1"/>
    <property type="molecule type" value="Genomic_DNA"/>
</dbReference>
<dbReference type="PANTHER" id="PTHR36987:SF1">
    <property type="entry name" value="NADH DEHYDROGENASE [UBIQUINONE] 1 BETA SUBCOMPLEX SUBUNIT 2"/>
    <property type="match status" value="1"/>
</dbReference>
<dbReference type="Proteomes" id="UP001605036">
    <property type="component" value="Unassembled WGS sequence"/>
</dbReference>
<accession>A0ABD1XN02</accession>
<feature type="compositionally biased region" description="Basic and acidic residues" evidence="1">
    <location>
        <begin position="57"/>
        <end position="103"/>
    </location>
</feature>
<keyword evidence="3" id="KW-1185">Reference proteome</keyword>
<sequence>MVGGHGTGPQYADLPLHAPKRWQKALGTGLCTVMWLWVMHRARKDGPVVMGWRHPWEGHRHDHGDGDRVGGGHGEKRVPEEKNERAASGHCKKAQESEKKSSDLKVAPRKNIEAHDLAASKNHSKAAKVMPSLSLRDQDSEVLETKKIPTSLKSRGDELKSARNESKEDAGVKQPSREKSIPVSKKEQMLQRAIEKHPELLSLFQDDQ</sequence>
<feature type="compositionally biased region" description="Basic and acidic residues" evidence="1">
    <location>
        <begin position="138"/>
        <end position="147"/>
    </location>
</feature>
<organism evidence="2 3">
    <name type="scientific">Riccia fluitans</name>
    <dbReference type="NCBI Taxonomy" id="41844"/>
    <lineage>
        <taxon>Eukaryota</taxon>
        <taxon>Viridiplantae</taxon>
        <taxon>Streptophyta</taxon>
        <taxon>Embryophyta</taxon>
        <taxon>Marchantiophyta</taxon>
        <taxon>Marchantiopsida</taxon>
        <taxon>Marchantiidae</taxon>
        <taxon>Marchantiales</taxon>
        <taxon>Ricciaceae</taxon>
        <taxon>Riccia</taxon>
    </lineage>
</organism>
<dbReference type="InterPro" id="IPR044980">
    <property type="entry name" value="NDUFB2_plant/fungi"/>
</dbReference>
<gene>
    <name evidence="2" type="ORF">R1flu_028860</name>
</gene>
<evidence type="ECO:0000256" key="1">
    <source>
        <dbReference type="SAM" id="MobiDB-lite"/>
    </source>
</evidence>
<evidence type="ECO:0000313" key="2">
    <source>
        <dbReference type="EMBL" id="KAL2610287.1"/>
    </source>
</evidence>
<protein>
    <submittedName>
        <fullName evidence="2">Uncharacterized protein</fullName>
    </submittedName>
</protein>
<feature type="region of interest" description="Disordered" evidence="1">
    <location>
        <begin position="57"/>
        <end position="109"/>
    </location>
</feature>
<comment type="caution">
    <text evidence="2">The sequence shown here is derived from an EMBL/GenBank/DDBJ whole genome shotgun (WGS) entry which is preliminary data.</text>
</comment>
<name>A0ABD1XN02_9MARC</name>
<feature type="compositionally biased region" description="Basic and acidic residues" evidence="1">
    <location>
        <begin position="154"/>
        <end position="191"/>
    </location>
</feature>
<reference evidence="2 3" key="1">
    <citation type="submission" date="2024-09" db="EMBL/GenBank/DDBJ databases">
        <title>Chromosome-scale assembly of Riccia fluitans.</title>
        <authorList>
            <person name="Paukszto L."/>
            <person name="Sawicki J."/>
            <person name="Karawczyk K."/>
            <person name="Piernik-Szablinska J."/>
            <person name="Szczecinska M."/>
            <person name="Mazdziarz M."/>
        </authorList>
    </citation>
    <scope>NUCLEOTIDE SEQUENCE [LARGE SCALE GENOMIC DNA]</scope>
    <source>
        <strain evidence="2">Rf_01</strain>
        <tissue evidence="2">Aerial parts of the thallus</tissue>
    </source>
</reference>
<evidence type="ECO:0000313" key="3">
    <source>
        <dbReference type="Proteomes" id="UP001605036"/>
    </source>
</evidence>
<proteinExistence type="predicted"/>